<feature type="region of interest" description="Disordered" evidence="1">
    <location>
        <begin position="101"/>
        <end position="150"/>
    </location>
</feature>
<dbReference type="SUPFAM" id="SSF56219">
    <property type="entry name" value="DNase I-like"/>
    <property type="match status" value="1"/>
</dbReference>
<dbReference type="EMBL" id="JAKUCV010003244">
    <property type="protein sequence ID" value="KAJ4839646.1"/>
    <property type="molecule type" value="Genomic_DNA"/>
</dbReference>
<dbReference type="Pfam" id="PF03372">
    <property type="entry name" value="Exo_endo_phos"/>
    <property type="match status" value="1"/>
</dbReference>
<dbReference type="InterPro" id="IPR005135">
    <property type="entry name" value="Endo/exonuclease/phosphatase"/>
</dbReference>
<dbReference type="InterPro" id="IPR036691">
    <property type="entry name" value="Endo/exonu/phosph_ase_sf"/>
</dbReference>
<reference evidence="3" key="1">
    <citation type="submission" date="2022-02" db="EMBL/GenBank/DDBJ databases">
        <authorList>
            <person name="Henning P.M."/>
            <person name="McCubbin A.G."/>
            <person name="Shore J.S."/>
        </authorList>
    </citation>
    <scope>NUCLEOTIDE SEQUENCE</scope>
    <source>
        <strain evidence="3">F60SS</strain>
        <tissue evidence="3">Leaves</tissue>
    </source>
</reference>
<gene>
    <name evidence="3" type="ORF">Tsubulata_042952</name>
</gene>
<protein>
    <recommendedName>
        <fullName evidence="2">Endonuclease/exonuclease/phosphatase domain-containing protein</fullName>
    </recommendedName>
</protein>
<keyword evidence="4" id="KW-1185">Reference proteome</keyword>
<sequence>MVKNSQWSMKAYRRFVRLVERSGTIPQRAPTGILLDNLRVGQTLLHRGRLLHPKEGMEAHRPIEINREKREVNESRHRDIIQDGTLLLHPHTLTQSFINRAAGSTDTSPTPKKPPGPKQHTAPNINQGPDLPMGTSTQDPSSSMSLQNDSTICHGEKDTAMQVDVTRSEVKARGLAGGIWLLWSEDTVQVQILVNHTQFIHARVVKRDQSFVLIAVYASPQANWRKYFWKNVEILAANTTEPWILAGDFNAVLEGGERKDKYGQPGVANKDFQDCVMQAQLLDLGATGSKFTWKGRGHQARLDRFLGNEVWCHAFPNTAAFHLPLVCSDHRPILIRDGTGPPPKGSKPFCFLAPWLTHPQFGESTKEAWNANTNIVETVEAFIPKVKKWNMDIFGHINQKKKRLLARLAGIQKYLERLPSSFLSRLKVELKMELDIILTQEELLWAQKARCQWV</sequence>
<dbReference type="PANTHER" id="PTHR33710:SF77">
    <property type="entry name" value="DNASE I-LIKE SUPERFAMILY PROTEIN"/>
    <property type="match status" value="1"/>
</dbReference>
<evidence type="ECO:0000313" key="3">
    <source>
        <dbReference type="EMBL" id="KAJ4839646.1"/>
    </source>
</evidence>
<feature type="compositionally biased region" description="Polar residues" evidence="1">
    <location>
        <begin position="134"/>
        <end position="150"/>
    </location>
</feature>
<evidence type="ECO:0000259" key="2">
    <source>
        <dbReference type="Pfam" id="PF03372"/>
    </source>
</evidence>
<dbReference type="Proteomes" id="UP001141552">
    <property type="component" value="Unassembled WGS sequence"/>
</dbReference>
<dbReference type="OrthoDB" id="1750980at2759"/>
<name>A0A9Q0G0D4_9ROSI</name>
<feature type="domain" description="Endonuclease/exonuclease/phosphatase" evidence="2">
    <location>
        <begin position="171"/>
        <end position="330"/>
    </location>
</feature>
<dbReference type="AlphaFoldDB" id="A0A9Q0G0D4"/>
<evidence type="ECO:0000256" key="1">
    <source>
        <dbReference type="SAM" id="MobiDB-lite"/>
    </source>
</evidence>
<evidence type="ECO:0000313" key="4">
    <source>
        <dbReference type="Proteomes" id="UP001141552"/>
    </source>
</evidence>
<accession>A0A9Q0G0D4</accession>
<reference evidence="3" key="2">
    <citation type="journal article" date="2023" name="Plants (Basel)">
        <title>Annotation of the Turnera subulata (Passifloraceae) Draft Genome Reveals the S-Locus Evolved after the Divergence of Turneroideae from Passifloroideae in a Stepwise Manner.</title>
        <authorList>
            <person name="Henning P.M."/>
            <person name="Roalson E.H."/>
            <person name="Mir W."/>
            <person name="McCubbin A.G."/>
            <person name="Shore J.S."/>
        </authorList>
    </citation>
    <scope>NUCLEOTIDE SEQUENCE</scope>
    <source>
        <strain evidence="3">F60SS</strain>
    </source>
</reference>
<dbReference type="PANTHER" id="PTHR33710">
    <property type="entry name" value="BNAC02G09200D PROTEIN"/>
    <property type="match status" value="1"/>
</dbReference>
<organism evidence="3 4">
    <name type="scientific">Turnera subulata</name>
    <dbReference type="NCBI Taxonomy" id="218843"/>
    <lineage>
        <taxon>Eukaryota</taxon>
        <taxon>Viridiplantae</taxon>
        <taxon>Streptophyta</taxon>
        <taxon>Embryophyta</taxon>
        <taxon>Tracheophyta</taxon>
        <taxon>Spermatophyta</taxon>
        <taxon>Magnoliopsida</taxon>
        <taxon>eudicotyledons</taxon>
        <taxon>Gunneridae</taxon>
        <taxon>Pentapetalae</taxon>
        <taxon>rosids</taxon>
        <taxon>fabids</taxon>
        <taxon>Malpighiales</taxon>
        <taxon>Passifloraceae</taxon>
        <taxon>Turnera</taxon>
    </lineage>
</organism>
<comment type="caution">
    <text evidence="3">The sequence shown here is derived from an EMBL/GenBank/DDBJ whole genome shotgun (WGS) entry which is preliminary data.</text>
</comment>
<dbReference type="Gene3D" id="3.60.10.10">
    <property type="entry name" value="Endonuclease/exonuclease/phosphatase"/>
    <property type="match status" value="1"/>
</dbReference>
<dbReference type="GO" id="GO:0003824">
    <property type="term" value="F:catalytic activity"/>
    <property type="evidence" value="ECO:0007669"/>
    <property type="project" value="InterPro"/>
</dbReference>
<proteinExistence type="predicted"/>